<dbReference type="InterPro" id="IPR043130">
    <property type="entry name" value="CDP-OH_PTrfase_TM_dom"/>
</dbReference>
<dbReference type="RefSeq" id="WP_226934930.1">
    <property type="nucleotide sequence ID" value="NZ_JACDXX010000006.1"/>
</dbReference>
<evidence type="ECO:0000256" key="2">
    <source>
        <dbReference type="SAM" id="Phobius"/>
    </source>
</evidence>
<keyword evidence="2" id="KW-0812">Transmembrane</keyword>
<comment type="caution">
    <text evidence="3">The sequence shown here is derived from an EMBL/GenBank/DDBJ whole genome shotgun (WGS) entry which is preliminary data.</text>
</comment>
<keyword evidence="4" id="KW-1185">Reference proteome</keyword>
<evidence type="ECO:0000256" key="1">
    <source>
        <dbReference type="SAM" id="MobiDB-lite"/>
    </source>
</evidence>
<keyword evidence="2" id="KW-1133">Transmembrane helix</keyword>
<organism evidence="3 4">
    <name type="scientific">Pseudogemmobacter faecipullorum</name>
    <dbReference type="NCBI Taxonomy" id="2755041"/>
    <lineage>
        <taxon>Bacteria</taxon>
        <taxon>Pseudomonadati</taxon>
        <taxon>Pseudomonadota</taxon>
        <taxon>Alphaproteobacteria</taxon>
        <taxon>Rhodobacterales</taxon>
        <taxon>Paracoccaceae</taxon>
        <taxon>Pseudogemmobacter</taxon>
    </lineage>
</organism>
<dbReference type="Proteomes" id="UP001198571">
    <property type="component" value="Unassembled WGS sequence"/>
</dbReference>
<dbReference type="EMBL" id="JACDXX010000006">
    <property type="protein sequence ID" value="MCB5410025.1"/>
    <property type="molecule type" value="Genomic_DNA"/>
</dbReference>
<proteinExistence type="predicted"/>
<gene>
    <name evidence="3" type="ORF">H0485_08435</name>
</gene>
<keyword evidence="2" id="KW-0472">Membrane</keyword>
<evidence type="ECO:0000313" key="4">
    <source>
        <dbReference type="Proteomes" id="UP001198571"/>
    </source>
</evidence>
<dbReference type="Gene3D" id="1.20.120.1760">
    <property type="match status" value="1"/>
</dbReference>
<feature type="region of interest" description="Disordered" evidence="1">
    <location>
        <begin position="1"/>
        <end position="25"/>
    </location>
</feature>
<sequence length="233" mass="24385">MSDLIPDPNGPRPEPAGSEPESRNRRPIRLRDNALIRRLARRLAAGEVTPNEISMASMGCAAIALLVFWAAGLSGPLVQTAGLVLAALLIQARLLCNLLDGMVAVEGGKGSASGAFWNEAPDRIADLLFFWGAGLFAGLPALGLGIGALAICSAWLRELGRAEGFPPDFSGPMAKPQRMAALTLAALAAAVLPLAYSGAQIMGFALWLILAGLIATLIRRSMKLLARLEARGP</sequence>
<feature type="transmembrane region" description="Helical" evidence="2">
    <location>
        <begin position="53"/>
        <end position="71"/>
    </location>
</feature>
<feature type="transmembrane region" description="Helical" evidence="2">
    <location>
        <begin position="201"/>
        <end position="218"/>
    </location>
</feature>
<accession>A0ABS8CLE9</accession>
<evidence type="ECO:0000313" key="3">
    <source>
        <dbReference type="EMBL" id="MCB5410025.1"/>
    </source>
</evidence>
<protein>
    <submittedName>
        <fullName evidence="3">CDP-alcohol phosphatidyltransferase family protein</fullName>
    </submittedName>
</protein>
<feature type="transmembrane region" description="Helical" evidence="2">
    <location>
        <begin position="83"/>
        <end position="108"/>
    </location>
</feature>
<feature type="transmembrane region" description="Helical" evidence="2">
    <location>
        <begin position="177"/>
        <end position="195"/>
    </location>
</feature>
<feature type="transmembrane region" description="Helical" evidence="2">
    <location>
        <begin position="128"/>
        <end position="156"/>
    </location>
</feature>
<reference evidence="3 4" key="1">
    <citation type="submission" date="2020-07" db="EMBL/GenBank/DDBJ databases">
        <title>Pseudogemmobacter sp. nov., isolated from poultry manure in Taiwan.</title>
        <authorList>
            <person name="Lin S.-Y."/>
            <person name="Tang Y.-S."/>
            <person name="Young C.-C."/>
        </authorList>
    </citation>
    <scope>NUCLEOTIDE SEQUENCE [LARGE SCALE GENOMIC DNA]</scope>
    <source>
        <strain evidence="3 4">CC-YST710</strain>
    </source>
</reference>
<name>A0ABS8CLE9_9RHOB</name>